<comment type="caution">
    <text evidence="9">The sequence shown here is derived from an EMBL/GenBank/DDBJ whole genome shotgun (WGS) entry which is preliminary data.</text>
</comment>
<protein>
    <submittedName>
        <fullName evidence="9">Iron complex transport system permease protein</fullName>
    </submittedName>
</protein>
<dbReference type="CDD" id="cd06550">
    <property type="entry name" value="TM_ABC_iron-siderophores_like"/>
    <property type="match status" value="1"/>
</dbReference>
<feature type="transmembrane region" description="Helical" evidence="8">
    <location>
        <begin position="193"/>
        <end position="215"/>
    </location>
</feature>
<keyword evidence="4" id="KW-1003">Cell membrane</keyword>
<dbReference type="Pfam" id="PF01032">
    <property type="entry name" value="FecCD"/>
    <property type="match status" value="1"/>
</dbReference>
<evidence type="ECO:0000313" key="9">
    <source>
        <dbReference type="EMBL" id="PKV76825.1"/>
    </source>
</evidence>
<evidence type="ECO:0000256" key="5">
    <source>
        <dbReference type="ARBA" id="ARBA00022692"/>
    </source>
</evidence>
<evidence type="ECO:0000256" key="2">
    <source>
        <dbReference type="ARBA" id="ARBA00007935"/>
    </source>
</evidence>
<evidence type="ECO:0000256" key="4">
    <source>
        <dbReference type="ARBA" id="ARBA00022475"/>
    </source>
</evidence>
<dbReference type="EMBL" id="PJMW01000003">
    <property type="protein sequence ID" value="PKV76825.1"/>
    <property type="molecule type" value="Genomic_DNA"/>
</dbReference>
<evidence type="ECO:0000313" key="10">
    <source>
        <dbReference type="Proteomes" id="UP000233766"/>
    </source>
</evidence>
<keyword evidence="10" id="KW-1185">Reference proteome</keyword>
<evidence type="ECO:0000256" key="7">
    <source>
        <dbReference type="ARBA" id="ARBA00023136"/>
    </source>
</evidence>
<feature type="transmembrane region" description="Helical" evidence="8">
    <location>
        <begin position="148"/>
        <end position="169"/>
    </location>
</feature>
<evidence type="ECO:0000256" key="3">
    <source>
        <dbReference type="ARBA" id="ARBA00022448"/>
    </source>
</evidence>
<keyword evidence="7 8" id="KW-0472">Membrane</keyword>
<dbReference type="PANTHER" id="PTHR30472:SF1">
    <property type="entry name" value="FE(3+) DICITRATE TRANSPORT SYSTEM PERMEASE PROTEIN FECC-RELATED"/>
    <property type="match status" value="1"/>
</dbReference>
<comment type="similarity">
    <text evidence="2">Belongs to the binding-protein-dependent transport system permease family. FecCD subfamily.</text>
</comment>
<dbReference type="GO" id="GO:0005886">
    <property type="term" value="C:plasma membrane"/>
    <property type="evidence" value="ECO:0007669"/>
    <property type="project" value="UniProtKB-SubCell"/>
</dbReference>
<feature type="transmembrane region" description="Helical" evidence="8">
    <location>
        <begin position="308"/>
        <end position="324"/>
    </location>
</feature>
<evidence type="ECO:0000256" key="6">
    <source>
        <dbReference type="ARBA" id="ARBA00022989"/>
    </source>
</evidence>
<sequence length="332" mass="34075">MRRTARGTGPILAGAALVAVCVASILIGSHPLTLDQAAAAFTDFQGTDTDRVVRYIRLPRTVAGLLAGIALALAGAVMQGLTRNPLAGPGLLGVNAGASLAIVIAMGAFGLTATSGFIWFGFLGAAVAAAFVYALGSLGFGGATPVKLALAGAACTALWGSITTAITLLDRTLFDNFRFWVVGSLARADIESVWATAPFIAVGVLLAVVVARPLNAVAIGDDMARTLGTRLAATRATGAASVVLLAGSAVAIAGPIAFLGLVIPHIARFFAGHDYRWILLWCALLGPTLLLVADILGRMLARPQEIQVGIITAFAGSPFFLYLVRNRKVATL</sequence>
<keyword evidence="3" id="KW-0813">Transport</keyword>
<name>A0A2N3V5D5_9NOCA</name>
<dbReference type="PANTHER" id="PTHR30472">
    <property type="entry name" value="FERRIC ENTEROBACTIN TRANSPORT SYSTEM PERMEASE PROTEIN"/>
    <property type="match status" value="1"/>
</dbReference>
<dbReference type="RefSeq" id="WP_245915230.1">
    <property type="nucleotide sequence ID" value="NZ_PJMW01000003.1"/>
</dbReference>
<dbReference type="Gene3D" id="1.10.3470.10">
    <property type="entry name" value="ABC transporter involved in vitamin B12 uptake, BtuC"/>
    <property type="match status" value="1"/>
</dbReference>
<dbReference type="FunFam" id="1.10.3470.10:FF:000001">
    <property type="entry name" value="Vitamin B12 ABC transporter permease BtuC"/>
    <property type="match status" value="1"/>
</dbReference>
<dbReference type="InterPro" id="IPR000522">
    <property type="entry name" value="ABC_transptr_permease_BtuC"/>
</dbReference>
<feature type="transmembrane region" description="Helical" evidence="8">
    <location>
        <begin position="90"/>
        <end position="111"/>
    </location>
</feature>
<gene>
    <name evidence="9" type="ORF">ATK86_7232</name>
</gene>
<feature type="transmembrane region" description="Helical" evidence="8">
    <location>
        <begin position="56"/>
        <end position="78"/>
    </location>
</feature>
<dbReference type="InterPro" id="IPR037294">
    <property type="entry name" value="ABC_BtuC-like"/>
</dbReference>
<comment type="subcellular location">
    <subcellularLocation>
        <location evidence="1">Cell membrane</location>
        <topology evidence="1">Multi-pass membrane protein</topology>
    </subcellularLocation>
</comment>
<accession>A0A2N3V5D5</accession>
<reference evidence="9 10" key="1">
    <citation type="submission" date="2017-12" db="EMBL/GenBank/DDBJ databases">
        <title>Sequencing the genomes of 1000 Actinobacteria strains.</title>
        <authorList>
            <person name="Klenk H.-P."/>
        </authorList>
    </citation>
    <scope>NUCLEOTIDE SEQUENCE [LARGE SCALE GENOMIC DNA]</scope>
    <source>
        <strain evidence="9 10">DSM 44489</strain>
    </source>
</reference>
<keyword evidence="6 8" id="KW-1133">Transmembrane helix</keyword>
<feature type="transmembrane region" description="Helical" evidence="8">
    <location>
        <begin position="236"/>
        <end position="263"/>
    </location>
</feature>
<dbReference type="GO" id="GO:0033214">
    <property type="term" value="P:siderophore-iron import into cell"/>
    <property type="evidence" value="ECO:0007669"/>
    <property type="project" value="TreeGrafter"/>
</dbReference>
<proteinExistence type="inferred from homology"/>
<feature type="transmembrane region" description="Helical" evidence="8">
    <location>
        <begin position="275"/>
        <end position="296"/>
    </location>
</feature>
<dbReference type="SUPFAM" id="SSF81345">
    <property type="entry name" value="ABC transporter involved in vitamin B12 uptake, BtuC"/>
    <property type="match status" value="1"/>
</dbReference>
<organism evidence="9 10">
    <name type="scientific">Nocardia fluminea</name>
    <dbReference type="NCBI Taxonomy" id="134984"/>
    <lineage>
        <taxon>Bacteria</taxon>
        <taxon>Bacillati</taxon>
        <taxon>Actinomycetota</taxon>
        <taxon>Actinomycetes</taxon>
        <taxon>Mycobacteriales</taxon>
        <taxon>Nocardiaceae</taxon>
        <taxon>Nocardia</taxon>
    </lineage>
</organism>
<feature type="transmembrane region" description="Helical" evidence="8">
    <location>
        <begin position="117"/>
        <end position="136"/>
    </location>
</feature>
<evidence type="ECO:0000256" key="1">
    <source>
        <dbReference type="ARBA" id="ARBA00004651"/>
    </source>
</evidence>
<dbReference type="Proteomes" id="UP000233766">
    <property type="component" value="Unassembled WGS sequence"/>
</dbReference>
<dbReference type="GO" id="GO:0022857">
    <property type="term" value="F:transmembrane transporter activity"/>
    <property type="evidence" value="ECO:0007669"/>
    <property type="project" value="InterPro"/>
</dbReference>
<keyword evidence="5 8" id="KW-0812">Transmembrane</keyword>
<evidence type="ECO:0000256" key="8">
    <source>
        <dbReference type="SAM" id="Phobius"/>
    </source>
</evidence>
<dbReference type="AlphaFoldDB" id="A0A2N3V5D5"/>